<dbReference type="EMBL" id="MT143595">
    <property type="protein sequence ID" value="QJA98614.1"/>
    <property type="molecule type" value="Genomic_DNA"/>
</dbReference>
<evidence type="ECO:0000256" key="1">
    <source>
        <dbReference type="SAM" id="Coils"/>
    </source>
</evidence>
<reference evidence="3" key="1">
    <citation type="submission" date="2020-03" db="EMBL/GenBank/DDBJ databases">
        <title>The deep terrestrial virosphere.</title>
        <authorList>
            <person name="Holmfeldt K."/>
            <person name="Nilsson E."/>
            <person name="Simone D."/>
            <person name="Lopez-Fernandez M."/>
            <person name="Wu X."/>
            <person name="de Brujin I."/>
            <person name="Lundin D."/>
            <person name="Andersson A."/>
            <person name="Bertilsson S."/>
            <person name="Dopson M."/>
        </authorList>
    </citation>
    <scope>NUCLEOTIDE SEQUENCE</scope>
    <source>
        <strain evidence="3">MM171A01690</strain>
    </source>
</reference>
<feature type="transmembrane region" description="Helical" evidence="2">
    <location>
        <begin position="40"/>
        <end position="58"/>
    </location>
</feature>
<feature type="coiled-coil region" evidence="1">
    <location>
        <begin position="163"/>
        <end position="190"/>
    </location>
</feature>
<proteinExistence type="predicted"/>
<keyword evidence="2" id="KW-0472">Membrane</keyword>
<dbReference type="AlphaFoldDB" id="A0A6M3LY89"/>
<name>A0A6M3LY89_9ZZZZ</name>
<gene>
    <name evidence="3" type="ORF">MM171A01690_0003</name>
</gene>
<organism evidence="3">
    <name type="scientific">viral metagenome</name>
    <dbReference type="NCBI Taxonomy" id="1070528"/>
    <lineage>
        <taxon>unclassified sequences</taxon>
        <taxon>metagenomes</taxon>
        <taxon>organismal metagenomes</taxon>
    </lineage>
</organism>
<evidence type="ECO:0000313" key="3">
    <source>
        <dbReference type="EMBL" id="QJA98614.1"/>
    </source>
</evidence>
<keyword evidence="1" id="KW-0175">Coiled coil</keyword>
<sequence>MVMGGVKKLAGTVAGKASDKVVSGAVSELISGLDNMLKPLIFPIISLTTILGGIGAGFENLTKAIGTISKLVSKFVEPFTNLLMPPLLALITMLSPLVKMVNQMMRPVFQRLMEYTRDNAGSLQDGTMSNNEFMQGYWNTLLVGLGDVFAKMLFNVDLFDTGVDNIANAVNDFDNEVKQLEDDLGNAATATGEFIDSILNPDKGETTPEQQFETPGMSPDLTHEGTLDALGIPPSMRQGSSTSKIDLGQLQSKMMSEYSGMMSMLGDGLVTELKTSIEEAAPRKIDEAADRVLETLYSNLAGDEGYMRVTGGEAPTAEELSAFTKASEFIMDIPEDYAEKWLLARENVSTSSATLKGEIDKVGTEFNNWQSYMSSFNPVSYMKKQIDAKINSMDFDDSRSSSRNGQYQSGY</sequence>
<keyword evidence="2" id="KW-0812">Transmembrane</keyword>
<keyword evidence="2" id="KW-1133">Transmembrane helix</keyword>
<feature type="transmembrane region" description="Helical" evidence="2">
    <location>
        <begin position="78"/>
        <end position="98"/>
    </location>
</feature>
<accession>A0A6M3LY89</accession>
<protein>
    <submittedName>
        <fullName evidence="3">Putative tail protein</fullName>
    </submittedName>
</protein>
<evidence type="ECO:0000256" key="2">
    <source>
        <dbReference type="SAM" id="Phobius"/>
    </source>
</evidence>